<protein>
    <submittedName>
        <fullName evidence="1">Uncharacterized protein</fullName>
    </submittedName>
</protein>
<name>A0A2T9WL00_NANST</name>
<reference evidence="1" key="1">
    <citation type="journal article" date="2015" name="Appl. Environ. Microbiol.">
        <title>Nanoarchaeota, Their Sulfolobales Host, and Nanoarchaeota Virus Distribution across Yellowstone National Park Hot Springs.</title>
        <authorList>
            <person name="Munson-McGee J.H."/>
            <person name="Field E.K."/>
            <person name="Bateson M."/>
            <person name="Rooney C."/>
            <person name="Stepanauskas R."/>
            <person name="Young M.J."/>
        </authorList>
    </citation>
    <scope>NUCLEOTIDE SEQUENCE [LARGE SCALE GENOMIC DNA]</scope>
    <source>
        <strain evidence="1">SCGC AB-777_F03</strain>
    </source>
</reference>
<organism evidence="1">
    <name type="scientific">Nanobsidianus stetteri</name>
    <dbReference type="NCBI Taxonomy" id="1294122"/>
    <lineage>
        <taxon>Archaea</taxon>
        <taxon>Nanobdellota</taxon>
        <taxon>Candidatus Nanoarchaeia</taxon>
        <taxon>Nanoarchaeales</taxon>
        <taxon>Nanopusillaceae</taxon>
        <taxon>Candidatus Nanobsidianus</taxon>
    </lineage>
</organism>
<dbReference type="AlphaFoldDB" id="A0A2T9WL00"/>
<evidence type="ECO:0000313" key="1">
    <source>
        <dbReference type="EMBL" id="PVU68506.1"/>
    </source>
</evidence>
<proteinExistence type="predicted"/>
<reference evidence="1" key="2">
    <citation type="submission" date="2017-05" db="EMBL/GenBank/DDBJ databases">
        <authorList>
            <person name="Song R."/>
            <person name="Chenine A.L."/>
            <person name="Ruprecht R.M."/>
        </authorList>
    </citation>
    <scope>NUCLEOTIDE SEQUENCE</scope>
    <source>
        <strain evidence="1">SCGC AB-777_F03</strain>
    </source>
</reference>
<sequence>MFIMIKPLKPVSFRWGGEFSPTLSGPMNKGVSEPLPLPSTIAGFIYSITHGGGKREDLTELSLEKESVKVKLWGPLLYHKGKYYAHSYPGKLIELDNWELKLNEDGKVEEIEAIDLLGVTNKIGIGIKFDSKSVIDKLLYTQQLIKIEGGIIVEVEQEVKEGYYTMGGESSIVKVEPWEFTPPESGKYGLVISPIILSPIEKVISVDDLYDAEIEGCGKLDNAIVKGLPVKIGLIGLGFNVAYNVRRPIYPAILPGSVLNCNKRGNVGKFTGWGSILPVKVRTSQS</sequence>
<gene>
    <name evidence="1" type="ORF">DDW03_02150</name>
</gene>
<comment type="caution">
    <text evidence="1">The sequence shown here is derived from an EMBL/GenBank/DDBJ whole genome shotgun (WGS) entry which is preliminary data.</text>
</comment>
<dbReference type="EMBL" id="QEFP01000009">
    <property type="protein sequence ID" value="PVU68506.1"/>
    <property type="molecule type" value="Genomic_DNA"/>
</dbReference>
<accession>A0A2T9WL00</accession>